<reference evidence="8 9" key="1">
    <citation type="submission" date="2020-08" db="EMBL/GenBank/DDBJ databases">
        <title>Genomic Encyclopedia of Type Strains, Phase IV (KMG-IV): sequencing the most valuable type-strain genomes for metagenomic binning, comparative biology and taxonomic classification.</title>
        <authorList>
            <person name="Goeker M."/>
        </authorList>
    </citation>
    <scope>NUCLEOTIDE SEQUENCE [LARGE SCALE GENOMIC DNA]</scope>
    <source>
        <strain evidence="8 9">DSM 26438</strain>
    </source>
</reference>
<dbReference type="SUPFAM" id="SSF55120">
    <property type="entry name" value="Pseudouridine synthase"/>
    <property type="match status" value="1"/>
</dbReference>
<evidence type="ECO:0000256" key="2">
    <source>
        <dbReference type="ARBA" id="ARBA00023235"/>
    </source>
</evidence>
<keyword evidence="2 6" id="KW-0413">Isomerase</keyword>
<comment type="function">
    <text evidence="6">Responsible for synthesis of pseudouridine from uracil.</text>
</comment>
<sequence length="347" mass="38972">MPHINDAAPNKRKTRIVMAGIEHIKVEAEESGMRLDRWFKIHYPGLGFGPLQKLMRSGQVRVDGGRVKTDARVEAGQMVRVPPLDVDSKVKGGPISSTDLKNSDDVDLLKRMLLHEDEKVFVFNKPAGIAVQGGSGINRHIDGLLEAWTSSKGEKPRLVHRIDRDTSGVLVVARTRGAAQKLTAAFRERDTKKTYWSLVKGVPRKHQDKLSTWLVKEQTPDGDRMRIAKHGEEGADHAISYYRVIDTAAQNLAWLEMEPYTGRTHQLRVHALHMGHPIIGDPKYYVEDTNWDFPGGVQKRLHLHARKIDIPHPSGGRLRVTAPLPPHMVQTWNLLGLDVADGDRDDE</sequence>
<protein>
    <recommendedName>
        <fullName evidence="6">Pseudouridine synthase</fullName>
        <ecNumber evidence="6">5.4.99.-</ecNumber>
    </recommendedName>
</protein>
<comment type="catalytic activity">
    <reaction evidence="3">
        <text>uridine(1911/1915/1917) in 23S rRNA = pseudouridine(1911/1915/1917) in 23S rRNA</text>
        <dbReference type="Rhea" id="RHEA:42524"/>
        <dbReference type="Rhea" id="RHEA-COMP:10097"/>
        <dbReference type="Rhea" id="RHEA-COMP:10098"/>
        <dbReference type="ChEBI" id="CHEBI:65314"/>
        <dbReference type="ChEBI" id="CHEBI:65315"/>
        <dbReference type="EC" id="5.4.99.23"/>
    </reaction>
</comment>
<dbReference type="GO" id="GO:0160140">
    <property type="term" value="F:23S rRNA pseudouridine(1911/1915/1917) synthase activity"/>
    <property type="evidence" value="ECO:0007669"/>
    <property type="project" value="UniProtKB-EC"/>
</dbReference>
<dbReference type="Gene3D" id="3.30.2350.10">
    <property type="entry name" value="Pseudouridine synthase"/>
    <property type="match status" value="1"/>
</dbReference>
<dbReference type="PROSITE" id="PS01129">
    <property type="entry name" value="PSI_RLU"/>
    <property type="match status" value="1"/>
</dbReference>
<evidence type="ECO:0000256" key="5">
    <source>
        <dbReference type="PROSITE-ProRule" id="PRU00182"/>
    </source>
</evidence>
<dbReference type="Proteomes" id="UP000565286">
    <property type="component" value="Unassembled WGS sequence"/>
</dbReference>
<evidence type="ECO:0000259" key="7">
    <source>
        <dbReference type="Pfam" id="PF00849"/>
    </source>
</evidence>
<dbReference type="CDD" id="cd02869">
    <property type="entry name" value="PseudoU_synth_RluA_like"/>
    <property type="match status" value="1"/>
</dbReference>
<dbReference type="GO" id="GO:0003723">
    <property type="term" value="F:RNA binding"/>
    <property type="evidence" value="ECO:0007669"/>
    <property type="project" value="UniProtKB-KW"/>
</dbReference>
<evidence type="ECO:0000256" key="6">
    <source>
        <dbReference type="RuleBase" id="RU362028"/>
    </source>
</evidence>
<accession>A0A7W6G2D0</accession>
<feature type="active site" evidence="4">
    <location>
        <position position="163"/>
    </location>
</feature>
<comment type="caution">
    <text evidence="8">The sequence shown here is derived from an EMBL/GenBank/DDBJ whole genome shotgun (WGS) entry which is preliminary data.</text>
</comment>
<evidence type="ECO:0000313" key="9">
    <source>
        <dbReference type="Proteomes" id="UP000565286"/>
    </source>
</evidence>
<name>A0A7W6G2D0_9HYPH</name>
<dbReference type="EMBL" id="JACIDV010000008">
    <property type="protein sequence ID" value="MBB3946953.1"/>
    <property type="molecule type" value="Genomic_DNA"/>
</dbReference>
<dbReference type="InterPro" id="IPR006225">
    <property type="entry name" value="PsdUridine_synth_RluC/D"/>
</dbReference>
<feature type="domain" description="Pseudouridine synthase RsuA/RluA-like" evidence="7">
    <location>
        <begin position="120"/>
        <end position="272"/>
    </location>
</feature>
<dbReference type="InterPro" id="IPR050188">
    <property type="entry name" value="RluA_PseudoU_synthase"/>
</dbReference>
<evidence type="ECO:0000256" key="3">
    <source>
        <dbReference type="ARBA" id="ARBA00036882"/>
    </source>
</evidence>
<comment type="similarity">
    <text evidence="1 6">Belongs to the pseudouridine synthase RluA family.</text>
</comment>
<dbReference type="InterPro" id="IPR020103">
    <property type="entry name" value="PsdUridine_synth_cat_dom_sf"/>
</dbReference>
<comment type="catalytic activity">
    <reaction evidence="6">
        <text>a uridine in RNA = a pseudouridine in RNA</text>
        <dbReference type="Rhea" id="RHEA:48348"/>
        <dbReference type="Rhea" id="RHEA-COMP:12068"/>
        <dbReference type="Rhea" id="RHEA-COMP:12069"/>
        <dbReference type="ChEBI" id="CHEBI:65314"/>
        <dbReference type="ChEBI" id="CHEBI:65315"/>
    </reaction>
</comment>
<dbReference type="InterPro" id="IPR036986">
    <property type="entry name" value="S4_RNA-bd_sf"/>
</dbReference>
<evidence type="ECO:0000256" key="4">
    <source>
        <dbReference type="PIRSR" id="PIRSR606225-1"/>
    </source>
</evidence>
<dbReference type="PANTHER" id="PTHR21600">
    <property type="entry name" value="MITOCHONDRIAL RNA PSEUDOURIDINE SYNTHASE"/>
    <property type="match status" value="1"/>
</dbReference>
<dbReference type="Pfam" id="PF00849">
    <property type="entry name" value="PseudoU_synth_2"/>
    <property type="match status" value="1"/>
</dbReference>
<dbReference type="PROSITE" id="PS50889">
    <property type="entry name" value="S4"/>
    <property type="match status" value="1"/>
</dbReference>
<dbReference type="SUPFAM" id="SSF55174">
    <property type="entry name" value="Alpha-L RNA-binding motif"/>
    <property type="match status" value="1"/>
</dbReference>
<evidence type="ECO:0000313" key="8">
    <source>
        <dbReference type="EMBL" id="MBB3946953.1"/>
    </source>
</evidence>
<dbReference type="InterPro" id="IPR006145">
    <property type="entry name" value="PsdUridine_synth_RsuA/RluA"/>
</dbReference>
<keyword evidence="5" id="KW-0694">RNA-binding</keyword>
<dbReference type="AlphaFoldDB" id="A0A7W6G2D0"/>
<keyword evidence="9" id="KW-1185">Reference proteome</keyword>
<dbReference type="GO" id="GO:0000455">
    <property type="term" value="P:enzyme-directed rRNA pseudouridine synthesis"/>
    <property type="evidence" value="ECO:0007669"/>
    <property type="project" value="TreeGrafter"/>
</dbReference>
<dbReference type="Gene3D" id="3.10.290.10">
    <property type="entry name" value="RNA-binding S4 domain"/>
    <property type="match status" value="1"/>
</dbReference>
<gene>
    <name evidence="8" type="ORF">GGQ73_002917</name>
</gene>
<dbReference type="PANTHER" id="PTHR21600:SF44">
    <property type="entry name" value="RIBOSOMAL LARGE SUBUNIT PSEUDOURIDINE SYNTHASE D"/>
    <property type="match status" value="1"/>
</dbReference>
<evidence type="ECO:0000256" key="1">
    <source>
        <dbReference type="ARBA" id="ARBA00010876"/>
    </source>
</evidence>
<proteinExistence type="inferred from homology"/>
<dbReference type="EC" id="5.4.99.-" evidence="6"/>
<organism evidence="8 9">
    <name type="scientific">Rhizobium skierniewicense</name>
    <dbReference type="NCBI Taxonomy" id="984260"/>
    <lineage>
        <taxon>Bacteria</taxon>
        <taxon>Pseudomonadati</taxon>
        <taxon>Pseudomonadota</taxon>
        <taxon>Alphaproteobacteria</taxon>
        <taxon>Hyphomicrobiales</taxon>
        <taxon>Rhizobiaceae</taxon>
        <taxon>Rhizobium/Agrobacterium group</taxon>
        <taxon>Rhizobium</taxon>
    </lineage>
</organism>
<dbReference type="NCBIfam" id="TIGR00005">
    <property type="entry name" value="rluA_subfam"/>
    <property type="match status" value="1"/>
</dbReference>
<dbReference type="InterPro" id="IPR006224">
    <property type="entry name" value="PsdUridine_synth_RluA-like_CS"/>
</dbReference>